<dbReference type="Pfam" id="PF24568">
    <property type="entry name" value="CC_PcsB"/>
    <property type="match status" value="1"/>
</dbReference>
<dbReference type="EMBL" id="SCFR01000007">
    <property type="protein sequence ID" value="TFF66732.1"/>
    <property type="molecule type" value="Genomic_DNA"/>
</dbReference>
<proteinExistence type="predicted"/>
<keyword evidence="1" id="KW-0732">Signal</keyword>
<comment type="caution">
    <text evidence="4">The sequence shown here is derived from an EMBL/GenBank/DDBJ whole genome shotgun (WGS) entry which is preliminary data.</text>
</comment>
<feature type="coiled-coil region" evidence="2">
    <location>
        <begin position="257"/>
        <end position="321"/>
    </location>
</feature>
<accession>A0A4R9C2E7</accession>
<organism evidence="4 5">
    <name type="scientific">Helcococcus ovis</name>
    <dbReference type="NCBI Taxonomy" id="72026"/>
    <lineage>
        <taxon>Bacteria</taxon>
        <taxon>Bacillati</taxon>
        <taxon>Bacillota</taxon>
        <taxon>Tissierellia</taxon>
        <taxon>Tissierellales</taxon>
        <taxon>Peptoniphilaceae</taxon>
        <taxon>Helcococcus</taxon>
    </lineage>
</organism>
<reference evidence="4 5" key="1">
    <citation type="submission" date="2019-01" db="EMBL/GenBank/DDBJ databases">
        <title>Draft Genome Sequences of Helcococcus ovis Strains Isolated from the Uterus and Vagina of Dairy Cows with Metritis.</title>
        <authorList>
            <person name="Cunha F."/>
            <person name="Jeon S.J."/>
            <person name="Kutzer P."/>
            <person name="Galvao K.N."/>
        </authorList>
    </citation>
    <scope>NUCLEOTIDE SEQUENCE [LARGE SCALE GENOMIC DNA]</scope>
    <source>
        <strain evidence="4 5">KG-37</strain>
    </source>
</reference>
<dbReference type="AlphaFoldDB" id="A0A4R9C2E7"/>
<feature type="domain" description="Peptidoglycan hydrolase PcsB coiled-coil" evidence="3">
    <location>
        <begin position="131"/>
        <end position="197"/>
    </location>
</feature>
<keyword evidence="2" id="KW-0175">Coiled coil</keyword>
<evidence type="ECO:0000313" key="4">
    <source>
        <dbReference type="EMBL" id="TFF66732.1"/>
    </source>
</evidence>
<dbReference type="Gene3D" id="6.10.250.3150">
    <property type="match status" value="1"/>
</dbReference>
<dbReference type="RefSeq" id="WP_134744128.1">
    <property type="nucleotide sequence ID" value="NZ_JBFNFS010000013.1"/>
</dbReference>
<feature type="coiled-coil region" evidence="2">
    <location>
        <begin position="190"/>
        <end position="228"/>
    </location>
</feature>
<sequence>MSGRNKYIRLAAYVLSAILLFGNTAIKYASELNQKLERAKSSLNSIDSDMNSRDDKINIYRNDISINKNKKNLINQDLNKLKIEKASLESQVNNINSNIRKILNKIYENEIQLMEIKQQKAENEKELNKVRFKIEKNTQLLKKRLEIMYKMGDAQKVEVLLSSENFNDFLSRNKMMAAITKNDKELIESLKGAKLKLDKLTTELNGQKKVLEITKKNLEKEKTELHKRKTEKGKLLDKIKKQEGQHLEKISQLDYFINDYESKINERISEKKTLQNKKASLELEISNIEKQITLETEAAKLAELRDKKEELENIETKSDSNKVVKNEVKSSFTSSSPLEYTINEFKWRGVIYWGGHKFTYYSESVLPGYGLSIPGRHISKLGYVTDKDGYIVLASNPSIAIGTVIDTPFGAKGKVYDRCESCTLDLFDVYIK</sequence>
<protein>
    <recommendedName>
        <fullName evidence="3">Peptidoglycan hydrolase PcsB coiled-coil domain-containing protein</fullName>
    </recommendedName>
</protein>
<evidence type="ECO:0000256" key="1">
    <source>
        <dbReference type="ARBA" id="ARBA00022729"/>
    </source>
</evidence>
<evidence type="ECO:0000256" key="2">
    <source>
        <dbReference type="SAM" id="Coils"/>
    </source>
</evidence>
<evidence type="ECO:0000259" key="3">
    <source>
        <dbReference type="Pfam" id="PF24568"/>
    </source>
</evidence>
<dbReference type="InterPro" id="IPR057309">
    <property type="entry name" value="PcsB_CC"/>
</dbReference>
<keyword evidence="5" id="KW-1185">Reference proteome</keyword>
<dbReference type="Proteomes" id="UP000297454">
    <property type="component" value="Unassembled WGS sequence"/>
</dbReference>
<evidence type="ECO:0000313" key="5">
    <source>
        <dbReference type="Proteomes" id="UP000297454"/>
    </source>
</evidence>
<feature type="coiled-coil region" evidence="2">
    <location>
        <begin position="29"/>
        <end position="133"/>
    </location>
</feature>
<name>A0A4R9C2E7_9FIRM</name>
<gene>
    <name evidence="4" type="ORF">EQF91_02980</name>
</gene>